<evidence type="ECO:0000313" key="8">
    <source>
        <dbReference type="EMBL" id="POF42422.1"/>
    </source>
</evidence>
<evidence type="ECO:0000313" key="9">
    <source>
        <dbReference type="Proteomes" id="UP000237440"/>
    </source>
</evidence>
<dbReference type="PANTHER" id="PTHR43124:SF3">
    <property type="entry name" value="CHLORAMPHENICOL EFFLUX PUMP RV0191"/>
    <property type="match status" value="1"/>
</dbReference>
<dbReference type="PROSITE" id="PS50850">
    <property type="entry name" value="MFS"/>
    <property type="match status" value="1"/>
</dbReference>
<organism evidence="8 9">
    <name type="scientific">Pseudomonas laurylsulfativorans</name>
    <dbReference type="NCBI Taxonomy" id="1943631"/>
    <lineage>
        <taxon>Bacteria</taxon>
        <taxon>Pseudomonadati</taxon>
        <taxon>Pseudomonadota</taxon>
        <taxon>Gammaproteobacteria</taxon>
        <taxon>Pseudomonadales</taxon>
        <taxon>Pseudomonadaceae</taxon>
        <taxon>Pseudomonas</taxon>
    </lineage>
</organism>
<evidence type="ECO:0000259" key="7">
    <source>
        <dbReference type="PROSITE" id="PS50850"/>
    </source>
</evidence>
<keyword evidence="5 6" id="KW-0472">Membrane</keyword>
<sequence>MALLGKVNRRLILCGLLLALSLSNFVVAISTSIFPVFAARVLLGVSLGGFWTIATSVGSRLRPPDQALRATSIIYSGVSMGTVAGVPASTLLGEWLGWLMTFSAWGVIGLAALFGLMWSLPPLPSLPSTRLNNIPELLRLKKIRVGLSSIILMLIGHFALTHS</sequence>
<feature type="domain" description="Major facilitator superfamily (MFS) profile" evidence="7">
    <location>
        <begin position="1"/>
        <end position="163"/>
    </location>
</feature>
<comment type="caution">
    <text evidence="8">The sequence shown here is derived from an EMBL/GenBank/DDBJ whole genome shotgun (WGS) entry which is preliminary data.</text>
</comment>
<proteinExistence type="predicted"/>
<dbReference type="GO" id="GO:0022857">
    <property type="term" value="F:transmembrane transporter activity"/>
    <property type="evidence" value="ECO:0007669"/>
    <property type="project" value="InterPro"/>
</dbReference>
<keyword evidence="3 6" id="KW-0812">Transmembrane</keyword>
<feature type="transmembrane region" description="Helical" evidence="6">
    <location>
        <begin position="98"/>
        <end position="121"/>
    </location>
</feature>
<keyword evidence="4 6" id="KW-1133">Transmembrane helix</keyword>
<dbReference type="PANTHER" id="PTHR43124">
    <property type="entry name" value="PURINE EFFLUX PUMP PBUE"/>
    <property type="match status" value="1"/>
</dbReference>
<evidence type="ECO:0000256" key="4">
    <source>
        <dbReference type="ARBA" id="ARBA00022989"/>
    </source>
</evidence>
<keyword evidence="9" id="KW-1185">Reference proteome</keyword>
<dbReference type="SUPFAM" id="SSF103473">
    <property type="entry name" value="MFS general substrate transporter"/>
    <property type="match status" value="1"/>
</dbReference>
<dbReference type="Gene3D" id="1.20.1250.20">
    <property type="entry name" value="MFS general substrate transporter like domains"/>
    <property type="match status" value="1"/>
</dbReference>
<dbReference type="InterPro" id="IPR020846">
    <property type="entry name" value="MFS_dom"/>
</dbReference>
<comment type="subcellular location">
    <subcellularLocation>
        <location evidence="1">Cell membrane</location>
        <topology evidence="1">Multi-pass membrane protein</topology>
    </subcellularLocation>
</comment>
<dbReference type="InterPro" id="IPR050189">
    <property type="entry name" value="MFS_Efflux_Transporters"/>
</dbReference>
<accession>A0A2S3VR69</accession>
<feature type="transmembrane region" description="Helical" evidence="6">
    <location>
        <begin position="38"/>
        <end position="61"/>
    </location>
</feature>
<evidence type="ECO:0000256" key="3">
    <source>
        <dbReference type="ARBA" id="ARBA00022692"/>
    </source>
</evidence>
<feature type="transmembrane region" description="Helical" evidence="6">
    <location>
        <begin position="142"/>
        <end position="160"/>
    </location>
</feature>
<dbReference type="Pfam" id="PF07690">
    <property type="entry name" value="MFS_1"/>
    <property type="match status" value="1"/>
</dbReference>
<dbReference type="InterPro" id="IPR036259">
    <property type="entry name" value="MFS_trans_sf"/>
</dbReference>
<protein>
    <recommendedName>
        <fullName evidence="7">Major facilitator superfamily (MFS) profile domain-containing protein</fullName>
    </recommendedName>
</protein>
<evidence type="ECO:0000256" key="2">
    <source>
        <dbReference type="ARBA" id="ARBA00022475"/>
    </source>
</evidence>
<dbReference type="OrthoDB" id="9812189at2"/>
<dbReference type="EMBL" id="MUJK01000003">
    <property type="protein sequence ID" value="POF42422.1"/>
    <property type="molecule type" value="Genomic_DNA"/>
</dbReference>
<evidence type="ECO:0000256" key="6">
    <source>
        <dbReference type="SAM" id="Phobius"/>
    </source>
</evidence>
<feature type="transmembrane region" description="Helical" evidence="6">
    <location>
        <begin position="73"/>
        <end position="92"/>
    </location>
</feature>
<name>A0A2S3VR69_9PSED</name>
<reference evidence="9" key="1">
    <citation type="submission" date="2017-02" db="EMBL/GenBank/DDBJ databases">
        <authorList>
            <person name="Furmanczyk E.M."/>
        </authorList>
    </citation>
    <scope>NUCLEOTIDE SEQUENCE [LARGE SCALE GENOMIC DNA]</scope>
    <source>
        <strain evidence="9">AP3_22</strain>
    </source>
</reference>
<keyword evidence="2" id="KW-1003">Cell membrane</keyword>
<dbReference type="Proteomes" id="UP000237440">
    <property type="component" value="Unassembled WGS sequence"/>
</dbReference>
<dbReference type="RefSeq" id="WP_103395213.1">
    <property type="nucleotide sequence ID" value="NZ_MUJK01000003.1"/>
</dbReference>
<dbReference type="InterPro" id="IPR011701">
    <property type="entry name" value="MFS"/>
</dbReference>
<evidence type="ECO:0000256" key="1">
    <source>
        <dbReference type="ARBA" id="ARBA00004651"/>
    </source>
</evidence>
<evidence type="ECO:0000256" key="5">
    <source>
        <dbReference type="ARBA" id="ARBA00023136"/>
    </source>
</evidence>
<dbReference type="AlphaFoldDB" id="A0A2S3VR69"/>
<gene>
    <name evidence="8" type="ORF">B0D71_13460</name>
</gene>
<dbReference type="GO" id="GO:0005886">
    <property type="term" value="C:plasma membrane"/>
    <property type="evidence" value="ECO:0007669"/>
    <property type="project" value="UniProtKB-SubCell"/>
</dbReference>